<keyword evidence="5" id="KW-1185">Reference proteome</keyword>
<proteinExistence type="predicted"/>
<dbReference type="SUPFAM" id="SSF54197">
    <property type="entry name" value="HIT-like"/>
    <property type="match status" value="1"/>
</dbReference>
<dbReference type="PANTHER" id="PTHR38420:SF3">
    <property type="entry name" value="5',5'''-P-1,P-4-TETRAPHOSPHATE PHOSPHORYLASE 2"/>
    <property type="match status" value="1"/>
</dbReference>
<organism evidence="4 5">
    <name type="scientific">Immersiella caudata</name>
    <dbReference type="NCBI Taxonomy" id="314043"/>
    <lineage>
        <taxon>Eukaryota</taxon>
        <taxon>Fungi</taxon>
        <taxon>Dikarya</taxon>
        <taxon>Ascomycota</taxon>
        <taxon>Pezizomycotina</taxon>
        <taxon>Sordariomycetes</taxon>
        <taxon>Sordariomycetidae</taxon>
        <taxon>Sordariales</taxon>
        <taxon>Lasiosphaeriaceae</taxon>
        <taxon>Immersiella</taxon>
    </lineage>
</organism>
<dbReference type="GO" id="GO:0005524">
    <property type="term" value="F:ATP binding"/>
    <property type="evidence" value="ECO:0007669"/>
    <property type="project" value="InterPro"/>
</dbReference>
<dbReference type="GO" id="GO:0009117">
    <property type="term" value="P:nucleotide metabolic process"/>
    <property type="evidence" value="ECO:0007669"/>
    <property type="project" value="InterPro"/>
</dbReference>
<dbReference type="InterPro" id="IPR045759">
    <property type="entry name" value="Ap4A_phos1/2_N"/>
</dbReference>
<feature type="domain" description="ATP adenylyltransferase C-terminal" evidence="2">
    <location>
        <begin position="208"/>
        <end position="328"/>
    </location>
</feature>
<comment type="caution">
    <text evidence="4">The sequence shown here is derived from an EMBL/GenBank/DDBJ whole genome shotgun (WGS) entry which is preliminary data.</text>
</comment>
<dbReference type="Proteomes" id="UP001175000">
    <property type="component" value="Unassembled WGS sequence"/>
</dbReference>
<reference evidence="4" key="1">
    <citation type="submission" date="2023-06" db="EMBL/GenBank/DDBJ databases">
        <title>Genome-scale phylogeny and comparative genomics of the fungal order Sordariales.</title>
        <authorList>
            <consortium name="Lawrence Berkeley National Laboratory"/>
            <person name="Hensen N."/>
            <person name="Bonometti L."/>
            <person name="Westerberg I."/>
            <person name="Brannstrom I.O."/>
            <person name="Guillou S."/>
            <person name="Cros-Aarteil S."/>
            <person name="Calhoun S."/>
            <person name="Haridas S."/>
            <person name="Kuo A."/>
            <person name="Mondo S."/>
            <person name="Pangilinan J."/>
            <person name="Riley R."/>
            <person name="Labutti K."/>
            <person name="Andreopoulos B."/>
            <person name="Lipzen A."/>
            <person name="Chen C."/>
            <person name="Yanf M."/>
            <person name="Daum C."/>
            <person name="Ng V."/>
            <person name="Clum A."/>
            <person name="Steindorff A."/>
            <person name="Ohm R."/>
            <person name="Martin F."/>
            <person name="Silar P."/>
            <person name="Natvig D."/>
            <person name="Lalanne C."/>
            <person name="Gautier V."/>
            <person name="Ament-Velasquez S.L."/>
            <person name="Kruys A."/>
            <person name="Hutchinson M.I."/>
            <person name="Powell A.J."/>
            <person name="Barry K."/>
            <person name="Miller A.N."/>
            <person name="Grigoriev I.V."/>
            <person name="Debuchy R."/>
            <person name="Gladieux P."/>
            <person name="Thoren M.H."/>
            <person name="Johannesson H."/>
        </authorList>
    </citation>
    <scope>NUCLEOTIDE SEQUENCE</scope>
    <source>
        <strain evidence="4">CBS 606.72</strain>
    </source>
</reference>
<dbReference type="AlphaFoldDB" id="A0AA39WVS9"/>
<sequence>MAPIKIPPKLNELVKTTFAKALANGDVNFYPTQVALLNINSIPFQLRYSPSLASKPKPPPLPPPPPPPAPPPSSSTSLLNPPFNPFANPSPALLITPLEPAHNLILNKFAIVPEHSILATKVFKPQTHLLEGDDLAAAYALIAAYHESGRELFGFFNSGEGSGASQPHRHLQFLDVGNMRDGLGGGEGGKWGVVVGRLVRREEEEGGKLPFRLFAEGIDGGMDGKRLREVYLRLYGRACEVMGVDVGEGQEEGEARVSYNLAMTREVMVVMPRVVEGAEVRKGGEVVGKLALNGTVLAGTALVKTQAEWDALREDPGQVIEVLKRIGVATEGGAGTRL</sequence>
<evidence type="ECO:0000259" key="3">
    <source>
        <dbReference type="Pfam" id="PF19327"/>
    </source>
</evidence>
<accession>A0AA39WVS9</accession>
<gene>
    <name evidence="4" type="ORF">B0T14DRAFT_426332</name>
</gene>
<dbReference type="InterPro" id="IPR036265">
    <property type="entry name" value="HIT-like_sf"/>
</dbReference>
<dbReference type="GO" id="GO:0003877">
    <property type="term" value="F:ATP:ADP adenylyltransferase activity"/>
    <property type="evidence" value="ECO:0007669"/>
    <property type="project" value="InterPro"/>
</dbReference>
<keyword evidence="4" id="KW-0808">Transferase</keyword>
<evidence type="ECO:0000259" key="2">
    <source>
        <dbReference type="Pfam" id="PF09830"/>
    </source>
</evidence>
<dbReference type="Gene3D" id="3.30.428.70">
    <property type="match status" value="1"/>
</dbReference>
<dbReference type="Pfam" id="PF19327">
    <property type="entry name" value="Ap4A_phos_N"/>
    <property type="match status" value="1"/>
</dbReference>
<feature type="region of interest" description="Disordered" evidence="1">
    <location>
        <begin position="53"/>
        <end position="82"/>
    </location>
</feature>
<dbReference type="PANTHER" id="PTHR38420">
    <property type="entry name" value="AP-4-A PHOSPHORYLASE II"/>
    <property type="match status" value="1"/>
</dbReference>
<dbReference type="InterPro" id="IPR019200">
    <property type="entry name" value="ATP_adenylylTrfase_C"/>
</dbReference>
<keyword evidence="4" id="KW-0548">Nucleotidyltransferase</keyword>
<evidence type="ECO:0000313" key="4">
    <source>
        <dbReference type="EMBL" id="KAK0622544.1"/>
    </source>
</evidence>
<name>A0AA39WVS9_9PEZI</name>
<dbReference type="InterPro" id="IPR009163">
    <property type="entry name" value="Ap4A_phos1/2"/>
</dbReference>
<dbReference type="Pfam" id="PF09830">
    <property type="entry name" value="ATP_transf"/>
    <property type="match status" value="1"/>
</dbReference>
<feature type="compositionally biased region" description="Pro residues" evidence="1">
    <location>
        <begin position="56"/>
        <end position="73"/>
    </location>
</feature>
<dbReference type="InterPro" id="IPR043171">
    <property type="entry name" value="Ap4A_phos1/2-like"/>
</dbReference>
<evidence type="ECO:0000313" key="5">
    <source>
        <dbReference type="Proteomes" id="UP001175000"/>
    </source>
</evidence>
<evidence type="ECO:0000256" key="1">
    <source>
        <dbReference type="SAM" id="MobiDB-lite"/>
    </source>
</evidence>
<dbReference type="EMBL" id="JAULSU010000003">
    <property type="protein sequence ID" value="KAK0622544.1"/>
    <property type="molecule type" value="Genomic_DNA"/>
</dbReference>
<protein>
    <submittedName>
        <fullName evidence="4">ATP adenylyltransferase-domain-containing protein</fullName>
    </submittedName>
</protein>
<feature type="domain" description="Ap4A phosphorylase 1/2 N-terminal" evidence="3">
    <location>
        <begin position="7"/>
        <end position="175"/>
    </location>
</feature>